<name>A0A8J6L0W6_TENMO</name>
<sequence length="486" mass="53234">MSSSDNNKPPSPIGVHGSVHKLAQSSETTLAGFEFAAGCGRVATRARRSERPSKHILPSLYLGSDHHGPPPAAPQHPLLEGGEVVVVLLAELLRRHGRSSNSDGLSSMSIAHCHTPLAAIALLTHRRTGDLADDNRRVLDNICHKLSVRTDDAIRNRKIIRERQNASAPLAKICVNGGILDRVPSPNQSQTRGAAGPQEKLARRRATRNHPRPSNRTIFTPTKRGWQPWAVVPILSTDTGVQRTPPKGRNKLIYATGRGKKFNKNAAAEFIPVNKNKQQTYEAHKLHRVRGKTIVFVISRSPFNDELRGLSPPQIIPLFQWRKKSSGAATLRNTGELPDRSGRRIGLQLQNPDFGGVTLEPPLGVFFAMVSINRKREGSLLKKSLMNLFARQSKEKKLYSRRNEAAYPSEKPRIGKLSLFGLSIRAINSHPSGSYWVGGGLFAADKDNSCGELFNNNNNVSFCNAQLHTNGVVCGSCNSNGPKVDP</sequence>
<dbReference type="Proteomes" id="UP000719412">
    <property type="component" value="Unassembled WGS sequence"/>
</dbReference>
<dbReference type="EMBL" id="JABDTM020029776">
    <property type="protein sequence ID" value="KAH0807744.1"/>
    <property type="molecule type" value="Genomic_DNA"/>
</dbReference>
<keyword evidence="4" id="KW-1185">Reference proteome</keyword>
<dbReference type="EMBL" id="JABDTM020029780">
    <property type="protein sequence ID" value="KAH0807740.1"/>
    <property type="molecule type" value="Genomic_DNA"/>
</dbReference>
<organism evidence="3 4">
    <name type="scientific">Tenebrio molitor</name>
    <name type="common">Yellow mealworm beetle</name>
    <dbReference type="NCBI Taxonomy" id="7067"/>
    <lineage>
        <taxon>Eukaryota</taxon>
        <taxon>Metazoa</taxon>
        <taxon>Ecdysozoa</taxon>
        <taxon>Arthropoda</taxon>
        <taxon>Hexapoda</taxon>
        <taxon>Insecta</taxon>
        <taxon>Pterygota</taxon>
        <taxon>Neoptera</taxon>
        <taxon>Endopterygota</taxon>
        <taxon>Coleoptera</taxon>
        <taxon>Polyphaga</taxon>
        <taxon>Cucujiformia</taxon>
        <taxon>Tenebrionidae</taxon>
        <taxon>Tenebrio</taxon>
    </lineage>
</organism>
<accession>A0A8J6L0W6</accession>
<reference evidence="3" key="2">
    <citation type="submission" date="2021-08" db="EMBL/GenBank/DDBJ databases">
        <authorList>
            <person name="Eriksson T."/>
        </authorList>
    </citation>
    <scope>NUCLEOTIDE SEQUENCE</scope>
    <source>
        <strain evidence="3">Stoneville</strain>
        <tissue evidence="3">Whole head</tissue>
    </source>
</reference>
<proteinExistence type="predicted"/>
<evidence type="ECO:0000313" key="4">
    <source>
        <dbReference type="Proteomes" id="UP000719412"/>
    </source>
</evidence>
<evidence type="ECO:0000256" key="1">
    <source>
        <dbReference type="SAM" id="MobiDB-lite"/>
    </source>
</evidence>
<dbReference type="AlphaFoldDB" id="A0A8J6L0W6"/>
<feature type="region of interest" description="Disordered" evidence="1">
    <location>
        <begin position="182"/>
        <end position="221"/>
    </location>
</feature>
<feature type="region of interest" description="Disordered" evidence="1">
    <location>
        <begin position="58"/>
        <end position="77"/>
    </location>
</feature>
<comment type="caution">
    <text evidence="3">The sequence shown here is derived from an EMBL/GenBank/DDBJ whole genome shotgun (WGS) entry which is preliminary data.</text>
</comment>
<protein>
    <submittedName>
        <fullName evidence="3">Uncharacterized protein</fullName>
    </submittedName>
</protein>
<feature type="compositionally biased region" description="Basic residues" evidence="1">
    <location>
        <begin position="202"/>
        <end position="213"/>
    </location>
</feature>
<evidence type="ECO:0000313" key="2">
    <source>
        <dbReference type="EMBL" id="KAH0807740.1"/>
    </source>
</evidence>
<gene>
    <name evidence="3" type="ORF">GEV33_015047</name>
    <name evidence="2" type="ORF">GEV33_015051</name>
</gene>
<reference evidence="3" key="1">
    <citation type="journal article" date="2020" name="J Insects Food Feed">
        <title>The yellow mealworm (Tenebrio molitor) genome: a resource for the emerging insects as food and feed industry.</title>
        <authorList>
            <person name="Eriksson T."/>
            <person name="Andere A."/>
            <person name="Kelstrup H."/>
            <person name="Emery V."/>
            <person name="Picard C."/>
        </authorList>
    </citation>
    <scope>NUCLEOTIDE SEQUENCE</scope>
    <source>
        <strain evidence="3">Stoneville</strain>
        <tissue evidence="3">Whole head</tissue>
    </source>
</reference>
<evidence type="ECO:0000313" key="3">
    <source>
        <dbReference type="EMBL" id="KAH0807744.1"/>
    </source>
</evidence>